<dbReference type="InterPro" id="IPR013083">
    <property type="entry name" value="Znf_RING/FYVE/PHD"/>
</dbReference>
<dbReference type="GO" id="GO:0008270">
    <property type="term" value="F:zinc ion binding"/>
    <property type="evidence" value="ECO:0007669"/>
    <property type="project" value="UniProtKB-KW"/>
</dbReference>
<keyword evidence="4" id="KW-0812">Transmembrane</keyword>
<dbReference type="InterPro" id="IPR016135">
    <property type="entry name" value="UBQ-conjugating_enzyme/RWD"/>
</dbReference>
<evidence type="ECO:0000256" key="1">
    <source>
        <dbReference type="ARBA" id="ARBA00022771"/>
    </source>
</evidence>
<dbReference type="OrthoDB" id="432311at2759"/>
<dbReference type="PANTHER" id="PTHR13198">
    <property type="entry name" value="RING FINGER PROTEIN 25"/>
    <property type="match status" value="1"/>
</dbReference>
<evidence type="ECO:0000256" key="3">
    <source>
        <dbReference type="PROSITE-ProRule" id="PRU00175"/>
    </source>
</evidence>
<name>A0A3P7TNN4_HELPZ</name>
<reference evidence="6" key="1">
    <citation type="submission" date="2018-11" db="EMBL/GenBank/DDBJ databases">
        <authorList>
            <consortium name="Pathogen Informatics"/>
        </authorList>
    </citation>
    <scope>NUCLEOTIDE SEQUENCE [LARGE SCALE GENOMIC DNA]</scope>
</reference>
<sequence>MNPRGISDQSHRQLTEEVRQLVRENAGLPVMFDVLQHCSDFILEHQHSASLACPICLCPMSSVGVSATPCDHYAHTECLELHVEHTRKQLGEKLAARGFKMCDDVDRSLRCPVCRIVMEEEVEPILQPSPPSGRRRRSSLKERESTYSRRLVQQGSLADFDFDWERWRQQQASLMVIYEKQKEKGGIIDLEEERKKNLITENTVSCWKITSATIANFFVVILIVGCFGQSELKRTFKKLRF</sequence>
<dbReference type="PANTHER" id="PTHR13198:SF4">
    <property type="entry name" value="E3 UBIQUITIN-PROTEIN LIGASE RNF25"/>
    <property type="match status" value="1"/>
</dbReference>
<protein>
    <recommendedName>
        <fullName evidence="5">RING-type domain-containing protein</fullName>
    </recommendedName>
</protein>
<feature type="transmembrane region" description="Helical" evidence="4">
    <location>
        <begin position="207"/>
        <end position="228"/>
    </location>
</feature>
<dbReference type="Gene3D" id="3.30.40.10">
    <property type="entry name" value="Zinc/RING finger domain, C3HC4 (zinc finger)"/>
    <property type="match status" value="1"/>
</dbReference>
<dbReference type="SUPFAM" id="SSF57850">
    <property type="entry name" value="RING/U-box"/>
    <property type="match status" value="1"/>
</dbReference>
<dbReference type="GO" id="GO:0005634">
    <property type="term" value="C:nucleus"/>
    <property type="evidence" value="ECO:0007669"/>
    <property type="project" value="TreeGrafter"/>
</dbReference>
<evidence type="ECO:0000313" key="6">
    <source>
        <dbReference type="EMBL" id="VDO23166.1"/>
    </source>
</evidence>
<keyword evidence="4" id="KW-0472">Membrane</keyword>
<feature type="domain" description="RING-type" evidence="5">
    <location>
        <begin position="53"/>
        <end position="115"/>
    </location>
</feature>
<dbReference type="InterPro" id="IPR001841">
    <property type="entry name" value="Znf_RING"/>
</dbReference>
<keyword evidence="1 3" id="KW-0863">Zinc-finger</keyword>
<accession>A0A3P7TNN4</accession>
<evidence type="ECO:0000256" key="2">
    <source>
        <dbReference type="ARBA" id="ARBA00022833"/>
    </source>
</evidence>
<proteinExistence type="predicted"/>
<organism evidence="6">
    <name type="scientific">Heligmosomoides polygyrus</name>
    <name type="common">Parasitic roundworm</name>
    <dbReference type="NCBI Taxonomy" id="6339"/>
    <lineage>
        <taxon>Eukaryota</taxon>
        <taxon>Metazoa</taxon>
        <taxon>Ecdysozoa</taxon>
        <taxon>Nematoda</taxon>
        <taxon>Chromadorea</taxon>
        <taxon>Rhabditida</taxon>
        <taxon>Rhabditina</taxon>
        <taxon>Rhabditomorpha</taxon>
        <taxon>Strongyloidea</taxon>
        <taxon>Heligmosomidae</taxon>
        <taxon>Heligmosomoides</taxon>
    </lineage>
</organism>
<dbReference type="GO" id="GO:0061630">
    <property type="term" value="F:ubiquitin protein ligase activity"/>
    <property type="evidence" value="ECO:0007669"/>
    <property type="project" value="InterPro"/>
</dbReference>
<gene>
    <name evidence="6" type="ORF">HPBE_LOCUS2118</name>
</gene>
<dbReference type="GO" id="GO:0016567">
    <property type="term" value="P:protein ubiquitination"/>
    <property type="evidence" value="ECO:0007669"/>
    <property type="project" value="TreeGrafter"/>
</dbReference>
<dbReference type="AlphaFoldDB" id="A0A3P7TNN4"/>
<evidence type="ECO:0000259" key="5">
    <source>
        <dbReference type="PROSITE" id="PS50089"/>
    </source>
</evidence>
<dbReference type="EMBL" id="UZAH01002840">
    <property type="protein sequence ID" value="VDO23166.1"/>
    <property type="molecule type" value="Genomic_DNA"/>
</dbReference>
<dbReference type="InterPro" id="IPR039133">
    <property type="entry name" value="RNF25"/>
</dbReference>
<dbReference type="SMART" id="SM00184">
    <property type="entry name" value="RING"/>
    <property type="match status" value="1"/>
</dbReference>
<evidence type="ECO:0000256" key="4">
    <source>
        <dbReference type="SAM" id="Phobius"/>
    </source>
</evidence>
<keyword evidence="4" id="KW-1133">Transmembrane helix</keyword>
<keyword evidence="1 3" id="KW-0479">Metal-binding</keyword>
<keyword evidence="2" id="KW-0862">Zinc</keyword>
<dbReference type="Gene3D" id="3.10.110.10">
    <property type="entry name" value="Ubiquitin Conjugating Enzyme"/>
    <property type="match status" value="1"/>
</dbReference>
<dbReference type="PROSITE" id="PS50089">
    <property type="entry name" value="ZF_RING_2"/>
    <property type="match status" value="1"/>
</dbReference>